<dbReference type="GO" id="GO:0055085">
    <property type="term" value="P:transmembrane transport"/>
    <property type="evidence" value="ECO:0007669"/>
    <property type="project" value="InterPro"/>
</dbReference>
<evidence type="ECO:0000313" key="3">
    <source>
        <dbReference type="EMBL" id="PHP64650.1"/>
    </source>
</evidence>
<dbReference type="OrthoDB" id="9803763at2"/>
<evidence type="ECO:0008006" key="5">
    <source>
        <dbReference type="Google" id="ProtNLM"/>
    </source>
</evidence>
<dbReference type="CDD" id="cd13603">
    <property type="entry name" value="PBP2_TRAP_Siap_TeaA_like"/>
    <property type="match status" value="1"/>
</dbReference>
<proteinExistence type="predicted"/>
<comment type="caution">
    <text evidence="3">The sequence shown here is derived from an EMBL/GenBank/DDBJ whole genome shotgun (WGS) entry which is preliminary data.</text>
</comment>
<dbReference type="PANTHER" id="PTHR33376">
    <property type="match status" value="1"/>
</dbReference>
<dbReference type="Proteomes" id="UP000221168">
    <property type="component" value="Unassembled WGS sequence"/>
</dbReference>
<gene>
    <name evidence="3" type="ORF">CSC94_23280</name>
</gene>
<evidence type="ECO:0000313" key="4">
    <source>
        <dbReference type="Proteomes" id="UP000221168"/>
    </source>
</evidence>
<evidence type="ECO:0000256" key="1">
    <source>
        <dbReference type="ARBA" id="ARBA00022729"/>
    </source>
</evidence>
<accession>A0A2G1QGR1</accession>
<dbReference type="InterPro" id="IPR018389">
    <property type="entry name" value="DctP_fam"/>
</dbReference>
<dbReference type="Pfam" id="PF03480">
    <property type="entry name" value="DctP"/>
    <property type="match status" value="1"/>
</dbReference>
<dbReference type="AlphaFoldDB" id="A0A2G1QGR1"/>
<dbReference type="Gene3D" id="3.40.190.170">
    <property type="entry name" value="Bacterial extracellular solute-binding protein, family 7"/>
    <property type="match status" value="1"/>
</dbReference>
<keyword evidence="1 2" id="KW-0732">Signal</keyword>
<keyword evidence="4" id="KW-1185">Reference proteome</keyword>
<sequence length="334" mass="36111">MTPSRGGNPMKHAMMLSTVAMLALAATGAEAQTTLRLACPSAADNPTCLAANRFAEEAGALSGGSLDIQVFPAGQLGRGAEAIQQTQAGIIDLVVEDITNYANFVNDYNIISWGFTFRDQDHFKAFLESDIETRLETQLREQYNLRFLSVEWAKLPRVVVSTKPVFTPEDLKGLKFRVPGIPSYIKTWETLGTNPTSVPWGEAFQALKTGVTDAMESPLDSIVAQKFHLAAPYVTLTNHVFPSITLAINETKFQKLSADEQSALVEAASRAAGYSAELATQTEQTAAKKITDDGGFVISVNSAPFRKMLAAKASEQEADGLWSAGLMDEIQAIK</sequence>
<dbReference type="InterPro" id="IPR038404">
    <property type="entry name" value="TRAP_DctP_sf"/>
</dbReference>
<reference evidence="3 4" key="1">
    <citation type="submission" date="2017-10" db="EMBL/GenBank/DDBJ databases">
        <title>Sedimentibacterium mangrovi gen. nov., sp. nov., a novel member of family Phyllobacteriacea isolated from mangrove sediment.</title>
        <authorList>
            <person name="Liao H."/>
            <person name="Tian Y."/>
        </authorList>
    </citation>
    <scope>NUCLEOTIDE SEQUENCE [LARGE SCALE GENOMIC DNA]</scope>
    <source>
        <strain evidence="3 4">X9-2-2</strain>
    </source>
</reference>
<dbReference type="SUPFAM" id="SSF53850">
    <property type="entry name" value="Periplasmic binding protein-like II"/>
    <property type="match status" value="1"/>
</dbReference>
<evidence type="ECO:0000256" key="2">
    <source>
        <dbReference type="SAM" id="SignalP"/>
    </source>
</evidence>
<dbReference type="EMBL" id="PDVP01000029">
    <property type="protein sequence ID" value="PHP64650.1"/>
    <property type="molecule type" value="Genomic_DNA"/>
</dbReference>
<dbReference type="PANTHER" id="PTHR33376:SF4">
    <property type="entry name" value="SIALIC ACID-BINDING PERIPLASMIC PROTEIN SIAP"/>
    <property type="match status" value="1"/>
</dbReference>
<name>A0A2G1QGR1_9HYPH</name>
<dbReference type="NCBIfam" id="NF037995">
    <property type="entry name" value="TRAP_S1"/>
    <property type="match status" value="1"/>
</dbReference>
<feature type="signal peptide" evidence="2">
    <location>
        <begin position="1"/>
        <end position="31"/>
    </location>
</feature>
<organism evidence="3 4">
    <name type="scientific">Zhengella mangrovi</name>
    <dbReference type="NCBI Taxonomy" id="1982044"/>
    <lineage>
        <taxon>Bacteria</taxon>
        <taxon>Pseudomonadati</taxon>
        <taxon>Pseudomonadota</taxon>
        <taxon>Alphaproteobacteria</taxon>
        <taxon>Hyphomicrobiales</taxon>
        <taxon>Notoacmeibacteraceae</taxon>
        <taxon>Zhengella</taxon>
    </lineage>
</organism>
<feature type="chain" id="PRO_5013807202" description="TRAP transporter substrate-binding protein" evidence="2">
    <location>
        <begin position="32"/>
        <end position="334"/>
    </location>
</feature>
<protein>
    <recommendedName>
        <fullName evidence="5">TRAP transporter substrate-binding protein</fullName>
    </recommendedName>
</protein>